<dbReference type="InterPro" id="IPR027417">
    <property type="entry name" value="P-loop_NTPase"/>
</dbReference>
<name>A0A7X2NGP9_9FIRM</name>
<dbReference type="PANTHER" id="PTHR43117">
    <property type="entry name" value="OSMOPROTECTANT IMPORT ATP-BINDING PROTEIN OSMV"/>
    <property type="match status" value="1"/>
</dbReference>
<keyword evidence="8" id="KW-1185">Reference proteome</keyword>
<dbReference type="SUPFAM" id="SSF52540">
    <property type="entry name" value="P-loop containing nucleoside triphosphate hydrolases"/>
    <property type="match status" value="1"/>
</dbReference>
<evidence type="ECO:0000256" key="4">
    <source>
        <dbReference type="ARBA" id="ARBA00022840"/>
    </source>
</evidence>
<dbReference type="RefSeq" id="WP_154576593.1">
    <property type="nucleotide sequence ID" value="NZ_VUMO01000009.1"/>
</dbReference>
<evidence type="ECO:0000256" key="5">
    <source>
        <dbReference type="ARBA" id="ARBA00066388"/>
    </source>
</evidence>
<comment type="caution">
    <text evidence="7">The sequence shown here is derived from an EMBL/GenBank/DDBJ whole genome shotgun (WGS) entry which is preliminary data.</text>
</comment>
<dbReference type="EMBL" id="VUMO01000009">
    <property type="protein sequence ID" value="MSS20220.1"/>
    <property type="molecule type" value="Genomic_DNA"/>
</dbReference>
<dbReference type="Pfam" id="PF00005">
    <property type="entry name" value="ABC_tran"/>
    <property type="match status" value="1"/>
</dbReference>
<comment type="similarity">
    <text evidence="1">Belongs to the ABC transporter superfamily.</text>
</comment>
<evidence type="ECO:0000313" key="7">
    <source>
        <dbReference type="EMBL" id="MSS20220.1"/>
    </source>
</evidence>
<dbReference type="AlphaFoldDB" id="A0A7X2NGP9"/>
<dbReference type="Proteomes" id="UP000461754">
    <property type="component" value="Unassembled WGS sequence"/>
</dbReference>
<dbReference type="FunFam" id="3.40.50.300:FF:000425">
    <property type="entry name" value="Probable ABC transporter, ATP-binding subunit"/>
    <property type="match status" value="1"/>
</dbReference>
<evidence type="ECO:0000256" key="3">
    <source>
        <dbReference type="ARBA" id="ARBA00022741"/>
    </source>
</evidence>
<dbReference type="GO" id="GO:0016887">
    <property type="term" value="F:ATP hydrolysis activity"/>
    <property type="evidence" value="ECO:0007669"/>
    <property type="project" value="InterPro"/>
</dbReference>
<dbReference type="PROSITE" id="PS00211">
    <property type="entry name" value="ABC_TRANSPORTER_1"/>
    <property type="match status" value="1"/>
</dbReference>
<sequence length="264" mass="29414">MNEPVIQFEHVTKKYGEATIIPDLSFAVARGDFVTIIGSSGCGKTTTLKMINALIAPTAGDIFVQGKNIRDVDHIMLRRNIGYAIQGSVLFPHMTVEQNIAYVPNLWNKNDRKRTEAAIDKWMAIVGLDPAMKDRFPAELSGGQQQRVGIARALAASPEILLMDEPFGAVDEITRSSLQDEIARIHRETGITVLFVTHDIKEALKLGTKVMIMDHGEIQQYDTPDEVLAHPANSFVGRFFRNERHICTMPDDKIGECAYNRVHA</sequence>
<evidence type="ECO:0000256" key="1">
    <source>
        <dbReference type="ARBA" id="ARBA00005417"/>
    </source>
</evidence>
<dbReference type="PANTHER" id="PTHR43117:SF4">
    <property type="entry name" value="OSMOPROTECTANT IMPORT ATP-BINDING PROTEIN OSMV"/>
    <property type="match status" value="1"/>
</dbReference>
<gene>
    <name evidence="7" type="ORF">FYJ52_07400</name>
</gene>
<feature type="domain" description="ABC transporter" evidence="6">
    <location>
        <begin position="6"/>
        <end position="240"/>
    </location>
</feature>
<keyword evidence="4 7" id="KW-0067">ATP-binding</keyword>
<dbReference type="EC" id="7.6.2.9" evidence="5"/>
<dbReference type="SMART" id="SM00382">
    <property type="entry name" value="AAA"/>
    <property type="match status" value="1"/>
</dbReference>
<dbReference type="InterPro" id="IPR017871">
    <property type="entry name" value="ABC_transporter-like_CS"/>
</dbReference>
<protein>
    <recommendedName>
        <fullName evidence="5">ABC-type quaternary amine transporter</fullName>
        <ecNumber evidence="5">7.6.2.9</ecNumber>
    </recommendedName>
</protein>
<reference evidence="7 8" key="1">
    <citation type="submission" date="2019-08" db="EMBL/GenBank/DDBJ databases">
        <title>In-depth cultivation of the pig gut microbiome towards novel bacterial diversity and tailored functional studies.</title>
        <authorList>
            <person name="Wylensek D."/>
            <person name="Hitch T.C.A."/>
            <person name="Clavel T."/>
        </authorList>
    </citation>
    <scope>NUCLEOTIDE SEQUENCE [LARGE SCALE GENOMIC DNA]</scope>
    <source>
        <strain evidence="7 8">RF-744-FAT-4</strain>
    </source>
</reference>
<dbReference type="GO" id="GO:0015418">
    <property type="term" value="F:ABC-type quaternary ammonium compound transporting activity"/>
    <property type="evidence" value="ECO:0007669"/>
    <property type="project" value="UniProtKB-EC"/>
</dbReference>
<evidence type="ECO:0000259" key="6">
    <source>
        <dbReference type="PROSITE" id="PS50893"/>
    </source>
</evidence>
<dbReference type="Gene3D" id="3.40.50.300">
    <property type="entry name" value="P-loop containing nucleotide triphosphate hydrolases"/>
    <property type="match status" value="1"/>
</dbReference>
<keyword evidence="2" id="KW-0813">Transport</keyword>
<dbReference type="PROSITE" id="PS50893">
    <property type="entry name" value="ABC_TRANSPORTER_2"/>
    <property type="match status" value="1"/>
</dbReference>
<organism evidence="7 8">
    <name type="scientific">Pseudoramibacter porci</name>
    <dbReference type="NCBI Taxonomy" id="2606631"/>
    <lineage>
        <taxon>Bacteria</taxon>
        <taxon>Bacillati</taxon>
        <taxon>Bacillota</taxon>
        <taxon>Clostridia</taxon>
        <taxon>Eubacteriales</taxon>
        <taxon>Eubacteriaceae</taxon>
        <taxon>Pseudoramibacter</taxon>
    </lineage>
</organism>
<evidence type="ECO:0000256" key="2">
    <source>
        <dbReference type="ARBA" id="ARBA00022448"/>
    </source>
</evidence>
<dbReference type="GO" id="GO:0005524">
    <property type="term" value="F:ATP binding"/>
    <property type="evidence" value="ECO:0007669"/>
    <property type="project" value="UniProtKB-KW"/>
</dbReference>
<dbReference type="InterPro" id="IPR003439">
    <property type="entry name" value="ABC_transporter-like_ATP-bd"/>
</dbReference>
<evidence type="ECO:0000313" key="8">
    <source>
        <dbReference type="Proteomes" id="UP000461754"/>
    </source>
</evidence>
<keyword evidence="3" id="KW-0547">Nucleotide-binding</keyword>
<dbReference type="InterPro" id="IPR003593">
    <property type="entry name" value="AAA+_ATPase"/>
</dbReference>
<accession>A0A7X2NGP9</accession>
<proteinExistence type="inferred from homology"/>